<dbReference type="AlphaFoldDB" id="A0A7U2EZC5"/>
<proteinExistence type="predicted"/>
<name>A0A7U2EZC5_PHANO</name>
<dbReference type="VEuPathDB" id="FungiDB:JI435_432920"/>
<gene>
    <name evidence="1" type="ORF">JI435_432920</name>
</gene>
<evidence type="ECO:0000313" key="1">
    <source>
        <dbReference type="EMBL" id="QRC95904.1"/>
    </source>
</evidence>
<keyword evidence="2" id="KW-1185">Reference proteome</keyword>
<organism evidence="1 2">
    <name type="scientific">Phaeosphaeria nodorum (strain SN15 / ATCC MYA-4574 / FGSC 10173)</name>
    <name type="common">Glume blotch fungus</name>
    <name type="synonym">Parastagonospora nodorum</name>
    <dbReference type="NCBI Taxonomy" id="321614"/>
    <lineage>
        <taxon>Eukaryota</taxon>
        <taxon>Fungi</taxon>
        <taxon>Dikarya</taxon>
        <taxon>Ascomycota</taxon>
        <taxon>Pezizomycotina</taxon>
        <taxon>Dothideomycetes</taxon>
        <taxon>Pleosporomycetidae</taxon>
        <taxon>Pleosporales</taxon>
        <taxon>Pleosporineae</taxon>
        <taxon>Phaeosphaeriaceae</taxon>
        <taxon>Parastagonospora</taxon>
    </lineage>
</organism>
<evidence type="ECO:0000313" key="2">
    <source>
        <dbReference type="Proteomes" id="UP000663193"/>
    </source>
</evidence>
<protein>
    <submittedName>
        <fullName evidence="1">Uncharacterized protein</fullName>
    </submittedName>
</protein>
<dbReference type="Proteomes" id="UP000663193">
    <property type="component" value="Chromosome 6"/>
</dbReference>
<sequence length="78" mass="9097">MHVAPNHVILPQHLAQAMHYTMKGIIMFNPPIADELWKDAFTRWAWNLIPQGELKSVPSLGEEERVVWEGYVKEMRRG</sequence>
<reference evidence="2" key="1">
    <citation type="journal article" date="2021" name="BMC Genomics">
        <title>Chromosome-level genome assembly and manually-curated proteome of model necrotroph Parastagonospora nodorum Sn15 reveals a genome-wide trove of candidate effector homologs, and redundancy of virulence-related functions within an accessory chromosome.</title>
        <authorList>
            <person name="Bertazzoni S."/>
            <person name="Jones D.A.B."/>
            <person name="Phan H.T."/>
            <person name="Tan K.-C."/>
            <person name="Hane J.K."/>
        </authorList>
    </citation>
    <scope>NUCLEOTIDE SEQUENCE [LARGE SCALE GENOMIC DNA]</scope>
    <source>
        <strain evidence="2">SN15 / ATCC MYA-4574 / FGSC 10173)</strain>
    </source>
</reference>
<dbReference type="KEGG" id="pno:SNOG_05542"/>
<dbReference type="EMBL" id="CP069028">
    <property type="protein sequence ID" value="QRC95904.1"/>
    <property type="molecule type" value="Genomic_DNA"/>
</dbReference>
<accession>A0A7U2EZC5</accession>
<dbReference type="RefSeq" id="XP_001795947.1">
    <property type="nucleotide sequence ID" value="XM_001795895.1"/>
</dbReference>